<feature type="domain" description="N-acetyltransferase" evidence="1">
    <location>
        <begin position="15"/>
        <end position="199"/>
    </location>
</feature>
<dbReference type="InterPro" id="IPR000182">
    <property type="entry name" value="GNAT_dom"/>
</dbReference>
<evidence type="ECO:0000313" key="2">
    <source>
        <dbReference type="EMBL" id="TRM68908.1"/>
    </source>
</evidence>
<protein>
    <submittedName>
        <fullName evidence="2">Acyl-CoA N-acyltransferase</fullName>
    </submittedName>
</protein>
<dbReference type="EMBL" id="VDMD01000001">
    <property type="protein sequence ID" value="TRM68908.1"/>
    <property type="molecule type" value="Genomic_DNA"/>
</dbReference>
<keyword evidence="2" id="KW-0012">Acyltransferase</keyword>
<dbReference type="STRING" id="97359.A0A550CVT8"/>
<dbReference type="Proteomes" id="UP000320762">
    <property type="component" value="Unassembled WGS sequence"/>
</dbReference>
<dbReference type="GO" id="GO:0016747">
    <property type="term" value="F:acyltransferase activity, transferring groups other than amino-acyl groups"/>
    <property type="evidence" value="ECO:0007669"/>
    <property type="project" value="InterPro"/>
</dbReference>
<dbReference type="OrthoDB" id="64477at2759"/>
<dbReference type="InterPro" id="IPR016181">
    <property type="entry name" value="Acyl_CoA_acyltransferase"/>
</dbReference>
<organism evidence="2 3">
    <name type="scientific">Schizophyllum amplum</name>
    <dbReference type="NCBI Taxonomy" id="97359"/>
    <lineage>
        <taxon>Eukaryota</taxon>
        <taxon>Fungi</taxon>
        <taxon>Dikarya</taxon>
        <taxon>Basidiomycota</taxon>
        <taxon>Agaricomycotina</taxon>
        <taxon>Agaricomycetes</taxon>
        <taxon>Agaricomycetidae</taxon>
        <taxon>Agaricales</taxon>
        <taxon>Schizophyllaceae</taxon>
        <taxon>Schizophyllum</taxon>
    </lineage>
</organism>
<dbReference type="AlphaFoldDB" id="A0A550CVT8"/>
<evidence type="ECO:0000259" key="1">
    <source>
        <dbReference type="PROSITE" id="PS51186"/>
    </source>
</evidence>
<accession>A0A550CVT8</accession>
<reference evidence="2 3" key="1">
    <citation type="journal article" date="2019" name="New Phytol.">
        <title>Comparative genomics reveals unique wood-decay strategies and fruiting body development in the Schizophyllaceae.</title>
        <authorList>
            <person name="Almasi E."/>
            <person name="Sahu N."/>
            <person name="Krizsan K."/>
            <person name="Balint B."/>
            <person name="Kovacs G.M."/>
            <person name="Kiss B."/>
            <person name="Cseklye J."/>
            <person name="Drula E."/>
            <person name="Henrissat B."/>
            <person name="Nagy I."/>
            <person name="Chovatia M."/>
            <person name="Adam C."/>
            <person name="LaButti K."/>
            <person name="Lipzen A."/>
            <person name="Riley R."/>
            <person name="Grigoriev I.V."/>
            <person name="Nagy L.G."/>
        </authorList>
    </citation>
    <scope>NUCLEOTIDE SEQUENCE [LARGE SCALE GENOMIC DNA]</scope>
    <source>
        <strain evidence="2 3">NL-1724</strain>
    </source>
</reference>
<dbReference type="PANTHER" id="PTHR43610:SF1">
    <property type="entry name" value="N-ACETYLTRANSFERASE DOMAIN-CONTAINING PROTEIN"/>
    <property type="match status" value="1"/>
</dbReference>
<proteinExistence type="predicted"/>
<gene>
    <name evidence="2" type="ORF">BD626DRAFT_393231</name>
</gene>
<keyword evidence="3" id="KW-1185">Reference proteome</keyword>
<keyword evidence="2" id="KW-0808">Transferase</keyword>
<dbReference type="Pfam" id="PF13302">
    <property type="entry name" value="Acetyltransf_3"/>
    <property type="match status" value="1"/>
</dbReference>
<name>A0A550CVT8_9AGAR</name>
<dbReference type="PROSITE" id="PS51186">
    <property type="entry name" value="GNAT"/>
    <property type="match status" value="1"/>
</dbReference>
<dbReference type="SUPFAM" id="SSF55729">
    <property type="entry name" value="Acyl-CoA N-acyltransferases (Nat)"/>
    <property type="match status" value="1"/>
</dbReference>
<dbReference type="PANTHER" id="PTHR43610">
    <property type="entry name" value="BLL6696 PROTEIN"/>
    <property type="match status" value="1"/>
</dbReference>
<comment type="caution">
    <text evidence="2">The sequence shown here is derived from an EMBL/GenBank/DDBJ whole genome shotgun (WGS) entry which is preliminary data.</text>
</comment>
<evidence type="ECO:0000313" key="3">
    <source>
        <dbReference type="Proteomes" id="UP000320762"/>
    </source>
</evidence>
<sequence length="210" mass="24122">MVRHNLTLTSPIGRLVLVAPTAQDDEDAIAKLQTHPETLRYRTFSPRTMTSEEVAAKRERRLDDPRRFDFNVFTVDGAHTLVAMTCLKDVDEEHNASEAGITVHPEVHRTGLGTEVLYTLLRFAFEEKKLHRVQFQTNAINAGMRGWLDHAAEAHCEGVLRHARRALNGNYEDVAVYSILEDEWREKTRAALLKRMKVEDYIDITLMIQR</sequence>
<dbReference type="Gene3D" id="3.40.630.30">
    <property type="match status" value="1"/>
</dbReference>